<dbReference type="PANTHER" id="PTHR30143">
    <property type="entry name" value="ACID HYDRATASE"/>
    <property type="match status" value="1"/>
</dbReference>
<name>A0ABR6YK57_9BURK</name>
<dbReference type="EMBL" id="JACOGC010000001">
    <property type="protein sequence ID" value="MBC3884239.1"/>
    <property type="molecule type" value="Genomic_DNA"/>
</dbReference>
<gene>
    <name evidence="3" type="ORF">H8K27_03765</name>
</gene>
<organism evidence="3 4">
    <name type="scientific">Undibacterium griseum</name>
    <dbReference type="NCBI Taxonomy" id="2762295"/>
    <lineage>
        <taxon>Bacteria</taxon>
        <taxon>Pseudomonadati</taxon>
        <taxon>Pseudomonadota</taxon>
        <taxon>Betaproteobacteria</taxon>
        <taxon>Burkholderiales</taxon>
        <taxon>Oxalobacteraceae</taxon>
        <taxon>Undibacterium</taxon>
    </lineage>
</organism>
<dbReference type="InterPro" id="IPR036663">
    <property type="entry name" value="Fumarylacetoacetase_C_sf"/>
</dbReference>
<evidence type="ECO:0000313" key="4">
    <source>
        <dbReference type="Proteomes" id="UP000613113"/>
    </source>
</evidence>
<comment type="caution">
    <text evidence="3">The sequence shown here is derived from an EMBL/GenBank/DDBJ whole genome shotgun (WGS) entry which is preliminary data.</text>
</comment>
<dbReference type="PANTHER" id="PTHR30143:SF0">
    <property type="entry name" value="2-KETO-4-PENTENOATE HYDRATASE"/>
    <property type="match status" value="1"/>
</dbReference>
<keyword evidence="4" id="KW-1185">Reference proteome</keyword>
<protein>
    <submittedName>
        <fullName evidence="3">Fumarylacetoacetate hydrolase family protein</fullName>
    </submittedName>
</protein>
<sequence>MTTMTDADISAAAALLIHLRKTGETITALPPHYRPQDLETAFAIQQCVVQQMPMTTGGWKCGMPGEGKWVAAPISSDSIVRHTHRCPVRSRDGTVSVEPEIAFMLARDLPPRSTPYTPAEVDAAIAGTHLALELIGSRYSHPQQMRFPDHLADSLLNQGLLLGPAIAADSAALPEPFTIEIHIEGQSPLILPGQHPDRNPRLPLYWLAEFLRQKNIGLSAGQIIITGSYAGSPAVPLNLPVEIRFGALGTVFALFENRSSACAADSAS</sequence>
<dbReference type="InterPro" id="IPR011234">
    <property type="entry name" value="Fumarylacetoacetase-like_C"/>
</dbReference>
<keyword evidence="1" id="KW-0456">Lyase</keyword>
<dbReference type="InterPro" id="IPR050772">
    <property type="entry name" value="Hydratase-Decarb/MhpD_sf"/>
</dbReference>
<dbReference type="RefSeq" id="WP_186861839.1">
    <property type="nucleotide sequence ID" value="NZ_JACOGC010000001.1"/>
</dbReference>
<evidence type="ECO:0000313" key="3">
    <source>
        <dbReference type="EMBL" id="MBC3884239.1"/>
    </source>
</evidence>
<keyword evidence="3" id="KW-0378">Hydrolase</keyword>
<dbReference type="SUPFAM" id="SSF56529">
    <property type="entry name" value="FAH"/>
    <property type="match status" value="1"/>
</dbReference>
<proteinExistence type="predicted"/>
<feature type="domain" description="Fumarylacetoacetase-like C-terminal" evidence="2">
    <location>
        <begin position="76"/>
        <end position="232"/>
    </location>
</feature>
<evidence type="ECO:0000259" key="2">
    <source>
        <dbReference type="Pfam" id="PF01557"/>
    </source>
</evidence>
<reference evidence="3 4" key="1">
    <citation type="submission" date="2020-08" db="EMBL/GenBank/DDBJ databases">
        <title>Novel species isolated from subtropical streams in China.</title>
        <authorList>
            <person name="Lu H."/>
        </authorList>
    </citation>
    <scope>NUCLEOTIDE SEQUENCE [LARGE SCALE GENOMIC DNA]</scope>
    <source>
        <strain evidence="3 4">FT31W</strain>
    </source>
</reference>
<dbReference type="Pfam" id="PF01557">
    <property type="entry name" value="FAA_hydrolase"/>
    <property type="match status" value="1"/>
</dbReference>
<accession>A0ABR6YK57</accession>
<dbReference type="Proteomes" id="UP000613113">
    <property type="component" value="Unassembled WGS sequence"/>
</dbReference>
<dbReference type="Gene3D" id="3.90.850.10">
    <property type="entry name" value="Fumarylacetoacetase-like, C-terminal domain"/>
    <property type="match status" value="1"/>
</dbReference>
<dbReference type="GO" id="GO:0016787">
    <property type="term" value="F:hydrolase activity"/>
    <property type="evidence" value="ECO:0007669"/>
    <property type="project" value="UniProtKB-KW"/>
</dbReference>
<evidence type="ECO:0000256" key="1">
    <source>
        <dbReference type="ARBA" id="ARBA00023239"/>
    </source>
</evidence>